<feature type="compositionally biased region" description="Basic residues" evidence="9">
    <location>
        <begin position="175"/>
        <end position="201"/>
    </location>
</feature>
<reference evidence="11 12" key="1">
    <citation type="submission" date="2024-04" db="EMBL/GenBank/DDBJ databases">
        <authorList>
            <person name="Waldvogel A.-M."/>
            <person name="Schoenle A."/>
        </authorList>
    </citation>
    <scope>NUCLEOTIDE SEQUENCE [LARGE SCALE GENOMIC DNA]</scope>
</reference>
<evidence type="ECO:0000313" key="12">
    <source>
        <dbReference type="Proteomes" id="UP001497482"/>
    </source>
</evidence>
<feature type="compositionally biased region" description="Basic and acidic residues" evidence="9">
    <location>
        <begin position="163"/>
        <end position="174"/>
    </location>
</feature>
<feature type="domain" description="CBF1-interacting co-repressor CIR N-terminal" evidence="10">
    <location>
        <begin position="11"/>
        <end position="47"/>
    </location>
</feature>
<feature type="coiled-coil region" evidence="8">
    <location>
        <begin position="23"/>
        <end position="54"/>
    </location>
</feature>
<organism evidence="11 12">
    <name type="scientific">Knipowitschia caucasica</name>
    <name type="common">Caucasian dwarf goby</name>
    <name type="synonym">Pomatoschistus caucasicus</name>
    <dbReference type="NCBI Taxonomy" id="637954"/>
    <lineage>
        <taxon>Eukaryota</taxon>
        <taxon>Metazoa</taxon>
        <taxon>Chordata</taxon>
        <taxon>Craniata</taxon>
        <taxon>Vertebrata</taxon>
        <taxon>Euteleostomi</taxon>
        <taxon>Actinopterygii</taxon>
        <taxon>Neopterygii</taxon>
        <taxon>Teleostei</taxon>
        <taxon>Neoteleostei</taxon>
        <taxon>Acanthomorphata</taxon>
        <taxon>Gobiaria</taxon>
        <taxon>Gobiiformes</taxon>
        <taxon>Gobioidei</taxon>
        <taxon>Gobiidae</taxon>
        <taxon>Gobiinae</taxon>
        <taxon>Knipowitschia</taxon>
    </lineage>
</organism>
<evidence type="ECO:0000256" key="5">
    <source>
        <dbReference type="ARBA" id="ARBA00023054"/>
    </source>
</evidence>
<evidence type="ECO:0000259" key="10">
    <source>
        <dbReference type="SMART" id="SM01083"/>
    </source>
</evidence>
<dbReference type="InterPro" id="IPR019339">
    <property type="entry name" value="CIR_N_dom"/>
</dbReference>
<feature type="region of interest" description="Disordered" evidence="9">
    <location>
        <begin position="99"/>
        <end position="123"/>
    </location>
</feature>
<evidence type="ECO:0000256" key="3">
    <source>
        <dbReference type="ARBA" id="ARBA00022664"/>
    </source>
</evidence>
<sequence length="394" mass="46414">MGGGDLNLKKSWHPQTMKNIERVWKAEQKHEAECKKIEELQKELKDERAREEMTRYAEESGAIKKKDDRLDWMYQGPAGQVSRDEYLLGRPIDKQITDQYADVESGPSAETGLLPGSIFNPNAAASGLDMAAKIREDPLFEIRKREEAKKREVLTNPVKMKKIKEMLRQNLDKDKKKKRKKEKKDKKDKDRKKEKKHKRRSSSQSSSEEDDRKHKSVSHHEYSSDKKSNGHHVPGYGLQFPAGRSHHNSNNHSSSRRERSRSRSPRNHRDHSSSNKSDKRDKPRAPTPPKDRYQRNNHHVSKKLSADELERKRREMMEQAKEREEDRENNVKRYKKQDEKEKQREKNVKREEHAGFIHHMKLESAASSSLEDRVKRNIHSIQRTSASQDHFMRR</sequence>
<evidence type="ECO:0000256" key="9">
    <source>
        <dbReference type="SAM" id="MobiDB-lite"/>
    </source>
</evidence>
<dbReference type="EMBL" id="OZ035825">
    <property type="protein sequence ID" value="CAL1602227.1"/>
    <property type="molecule type" value="Genomic_DNA"/>
</dbReference>
<evidence type="ECO:0000313" key="11">
    <source>
        <dbReference type="EMBL" id="CAL1602227.1"/>
    </source>
</evidence>
<keyword evidence="3" id="KW-0507">mRNA processing</keyword>
<evidence type="ECO:0000256" key="4">
    <source>
        <dbReference type="ARBA" id="ARBA00022728"/>
    </source>
</evidence>
<feature type="compositionally biased region" description="Basic and acidic residues" evidence="9">
    <location>
        <begin position="144"/>
        <end position="153"/>
    </location>
</feature>
<feature type="compositionally biased region" description="Basic residues" evidence="9">
    <location>
        <begin position="258"/>
        <end position="269"/>
    </location>
</feature>
<protein>
    <recommendedName>
        <fullName evidence="10">CBF1-interacting co-repressor CIR N-terminal domain-containing protein</fullName>
    </recommendedName>
</protein>
<evidence type="ECO:0000256" key="7">
    <source>
        <dbReference type="ARBA" id="ARBA00023242"/>
    </source>
</evidence>
<dbReference type="InterPro" id="IPR051376">
    <property type="entry name" value="CWC25_splicing_factor"/>
</dbReference>
<proteinExistence type="inferred from homology"/>
<evidence type="ECO:0000256" key="2">
    <source>
        <dbReference type="ARBA" id="ARBA00006695"/>
    </source>
</evidence>
<gene>
    <name evidence="11" type="ORF">KC01_LOCUS30030</name>
</gene>
<keyword evidence="6" id="KW-0508">mRNA splicing</keyword>
<name>A0AAV2LPP4_KNICA</name>
<keyword evidence="5 8" id="KW-0175">Coiled coil</keyword>
<dbReference type="InterPro" id="IPR022209">
    <property type="entry name" value="CWC25"/>
</dbReference>
<evidence type="ECO:0000256" key="1">
    <source>
        <dbReference type="ARBA" id="ARBA00004123"/>
    </source>
</evidence>
<keyword evidence="12" id="KW-1185">Reference proteome</keyword>
<dbReference type="GO" id="GO:0005684">
    <property type="term" value="C:U2-type spliceosomal complex"/>
    <property type="evidence" value="ECO:0007669"/>
    <property type="project" value="TreeGrafter"/>
</dbReference>
<dbReference type="Pfam" id="PF12542">
    <property type="entry name" value="CWC25"/>
    <property type="match status" value="1"/>
</dbReference>
<dbReference type="PANTHER" id="PTHR16196">
    <property type="entry name" value="CELL CYCLE CONTROL PROTEIN CWF25"/>
    <property type="match status" value="1"/>
</dbReference>
<comment type="subcellular location">
    <subcellularLocation>
        <location evidence="1">Nucleus</location>
    </subcellularLocation>
</comment>
<dbReference type="SMART" id="SM01083">
    <property type="entry name" value="Cir_N"/>
    <property type="match status" value="1"/>
</dbReference>
<dbReference type="AlphaFoldDB" id="A0AAV2LPP4"/>
<dbReference type="GO" id="GO:0000398">
    <property type="term" value="P:mRNA splicing, via spliceosome"/>
    <property type="evidence" value="ECO:0007669"/>
    <property type="project" value="TreeGrafter"/>
</dbReference>
<feature type="compositionally biased region" description="Basic and acidic residues" evidence="9">
    <location>
        <begin position="270"/>
        <end position="294"/>
    </location>
</feature>
<feature type="region of interest" description="Disordered" evidence="9">
    <location>
        <begin position="144"/>
        <end position="371"/>
    </location>
</feature>
<accession>A0AAV2LPP4</accession>
<dbReference type="Pfam" id="PF10197">
    <property type="entry name" value="Cir_N"/>
    <property type="match status" value="1"/>
</dbReference>
<feature type="compositionally biased region" description="Basic and acidic residues" evidence="9">
    <location>
        <begin position="210"/>
        <end position="228"/>
    </location>
</feature>
<dbReference type="PANTHER" id="PTHR16196:SF0">
    <property type="entry name" value="PRE-MRNA-SPLICING FACTOR CWC25 HOMOLOG"/>
    <property type="match status" value="1"/>
</dbReference>
<keyword evidence="7" id="KW-0539">Nucleus</keyword>
<keyword evidence="4" id="KW-0747">Spliceosome</keyword>
<dbReference type="Proteomes" id="UP001497482">
    <property type="component" value="Chromosome 3"/>
</dbReference>
<comment type="similarity">
    <text evidence="2">Belongs to the CWC25 family.</text>
</comment>
<evidence type="ECO:0000256" key="8">
    <source>
        <dbReference type="SAM" id="Coils"/>
    </source>
</evidence>
<evidence type="ECO:0000256" key="6">
    <source>
        <dbReference type="ARBA" id="ARBA00023187"/>
    </source>
</evidence>
<feature type="compositionally biased region" description="Basic and acidic residues" evidence="9">
    <location>
        <begin position="304"/>
        <end position="355"/>
    </location>
</feature>